<name>A0A498JP49_MALDO</name>
<accession>A0A498JP49</accession>
<organism evidence="1 2">
    <name type="scientific">Malus domestica</name>
    <name type="common">Apple</name>
    <name type="synonym">Pyrus malus</name>
    <dbReference type="NCBI Taxonomy" id="3750"/>
    <lineage>
        <taxon>Eukaryota</taxon>
        <taxon>Viridiplantae</taxon>
        <taxon>Streptophyta</taxon>
        <taxon>Embryophyta</taxon>
        <taxon>Tracheophyta</taxon>
        <taxon>Spermatophyta</taxon>
        <taxon>Magnoliopsida</taxon>
        <taxon>eudicotyledons</taxon>
        <taxon>Gunneridae</taxon>
        <taxon>Pentapetalae</taxon>
        <taxon>rosids</taxon>
        <taxon>fabids</taxon>
        <taxon>Rosales</taxon>
        <taxon>Rosaceae</taxon>
        <taxon>Amygdaloideae</taxon>
        <taxon>Maleae</taxon>
        <taxon>Malus</taxon>
    </lineage>
</organism>
<proteinExistence type="predicted"/>
<gene>
    <name evidence="1" type="ORF">DVH24_024795</name>
</gene>
<keyword evidence="2" id="KW-1185">Reference proteome</keyword>
<comment type="caution">
    <text evidence="1">The sequence shown here is derived from an EMBL/GenBank/DDBJ whole genome shotgun (WGS) entry which is preliminary data.</text>
</comment>
<dbReference type="EMBL" id="RDQH01000333">
    <property type="protein sequence ID" value="RXH95111.1"/>
    <property type="molecule type" value="Genomic_DNA"/>
</dbReference>
<evidence type="ECO:0000313" key="1">
    <source>
        <dbReference type="EMBL" id="RXH95111.1"/>
    </source>
</evidence>
<dbReference type="AlphaFoldDB" id="A0A498JP49"/>
<protein>
    <submittedName>
        <fullName evidence="1">Uncharacterized protein</fullName>
    </submittedName>
</protein>
<reference evidence="1 2" key="1">
    <citation type="submission" date="2018-10" db="EMBL/GenBank/DDBJ databases">
        <title>A high-quality apple genome assembly.</title>
        <authorList>
            <person name="Hu J."/>
        </authorList>
    </citation>
    <scope>NUCLEOTIDE SEQUENCE [LARGE SCALE GENOMIC DNA]</scope>
    <source>
        <strain evidence="2">cv. HFTH1</strain>
        <tissue evidence="1">Young leaf</tissue>
    </source>
</reference>
<evidence type="ECO:0000313" key="2">
    <source>
        <dbReference type="Proteomes" id="UP000290289"/>
    </source>
</evidence>
<sequence>MWSRPFWRTSDMRSTWNCRLAGSSMPEYLISWIIGKSCSTEVLSSSAVPLLWHYLWEMTNKLFRSSVVI</sequence>
<dbReference type="Proteomes" id="UP000290289">
    <property type="component" value="Chromosome 7"/>
</dbReference>